<organism evidence="3 4">
    <name type="scientific">Thalassotalea algicola</name>
    <dbReference type="NCBI Taxonomy" id="2716224"/>
    <lineage>
        <taxon>Bacteria</taxon>
        <taxon>Pseudomonadati</taxon>
        <taxon>Pseudomonadota</taxon>
        <taxon>Gammaproteobacteria</taxon>
        <taxon>Alteromonadales</taxon>
        <taxon>Colwelliaceae</taxon>
        <taxon>Thalassotalea</taxon>
    </lineage>
</organism>
<dbReference type="RefSeq" id="WP_169073476.1">
    <property type="nucleotide sequence ID" value="NZ_JABBXH010000001.1"/>
</dbReference>
<dbReference type="PANTHER" id="PTHR35936">
    <property type="entry name" value="MEMBRANE-BOUND LYTIC MUREIN TRANSGLYCOSYLASE F"/>
    <property type="match status" value="1"/>
</dbReference>
<evidence type="ECO:0000256" key="1">
    <source>
        <dbReference type="ARBA" id="ARBA00010333"/>
    </source>
</evidence>
<evidence type="ECO:0000256" key="2">
    <source>
        <dbReference type="SAM" id="SignalP"/>
    </source>
</evidence>
<feature type="chain" id="PRO_5031375348" evidence="2">
    <location>
        <begin position="21"/>
        <end position="496"/>
    </location>
</feature>
<comment type="similarity">
    <text evidence="1">Belongs to the bacterial solute-binding protein 3 family.</text>
</comment>
<feature type="signal peptide" evidence="2">
    <location>
        <begin position="1"/>
        <end position="20"/>
    </location>
</feature>
<reference evidence="3 4" key="1">
    <citation type="submission" date="2020-04" db="EMBL/GenBank/DDBJ databases">
        <title>Thalassotalea sp. M1531, isolated from the surface of marine red alga.</title>
        <authorList>
            <person name="Pang L."/>
            <person name="Lu D.-C."/>
        </authorList>
    </citation>
    <scope>NUCLEOTIDE SEQUENCE [LARGE SCALE GENOMIC DNA]</scope>
    <source>
        <strain evidence="3 4">M1531</strain>
    </source>
</reference>
<evidence type="ECO:0000313" key="4">
    <source>
        <dbReference type="Proteomes" id="UP000568664"/>
    </source>
</evidence>
<comment type="caution">
    <text evidence="3">The sequence shown here is derived from an EMBL/GenBank/DDBJ whole genome shotgun (WGS) entry which is preliminary data.</text>
</comment>
<dbReference type="SUPFAM" id="SSF53850">
    <property type="entry name" value="Periplasmic binding protein-like II"/>
    <property type="match status" value="2"/>
</dbReference>
<accession>A0A7Y0LAK1</accession>
<keyword evidence="4" id="KW-1185">Reference proteome</keyword>
<proteinExistence type="inferred from homology"/>
<dbReference type="EMBL" id="JABBXH010000001">
    <property type="protein sequence ID" value="NMP30136.1"/>
    <property type="molecule type" value="Genomic_DNA"/>
</dbReference>
<protein>
    <submittedName>
        <fullName evidence="3">Transporter substrate-binding domain-containing protein</fullName>
    </submittedName>
</protein>
<keyword evidence="2" id="KW-0732">Signal</keyword>
<dbReference type="Proteomes" id="UP000568664">
    <property type="component" value="Unassembled WGS sequence"/>
</dbReference>
<name>A0A7Y0LAK1_9GAMM</name>
<sequence length="496" mass="57707">MFKLKLFLLILLSFSWEVHAERIRVGATEWVGYTNADGTGIYNDIIKHVFADDELEVIYDSYQRKLHYFENGSYDLIIGVFLEDLDSGYIPYWHLDYEYPLLAFYNKKNQHISSAKDLNGAMLSWVRGYQIAQYIDVPHQSYLVSNERKGFELLLNNRIDVFIDYEYNLFDQYRDKVNFFEVLPSRKLYVAFANTAKGKRLAEKFDKKMLSLRNNGVLAKIYQEEYGRTLFDSLDLTFPKIEIRTRDVNLLRGNTRLLENSLEGSVFSSVIQSMESYNFDLVKYKSFTDDVKDFGQSNNTCIANKAKNEKRQEHFNFSDPVVMYPGLRIYSKAPLPIKNGKQSTNLSNLFSENVRLTIGVPQGQFFSTVLNEQIEQLAAHQKVATPADILTQLEALNRRRFDMKIEFPSVIENRWQYISDTPLFSYPLAGASSFTLGYLMCSKSETNDKFLASFNRALANLKRKNIFYQYHRRAAKSLTDSEFNVLFEQAYGDPRK</sequence>
<gene>
    <name evidence="3" type="ORF">HII17_01055</name>
</gene>
<dbReference type="Gene3D" id="3.40.190.10">
    <property type="entry name" value="Periplasmic binding protein-like II"/>
    <property type="match status" value="4"/>
</dbReference>
<dbReference type="AlphaFoldDB" id="A0A7Y0LAK1"/>
<dbReference type="PANTHER" id="PTHR35936:SF35">
    <property type="entry name" value="L-CYSTINE-BINDING PROTEIN TCYJ"/>
    <property type="match status" value="1"/>
</dbReference>
<evidence type="ECO:0000313" key="3">
    <source>
        <dbReference type="EMBL" id="NMP30136.1"/>
    </source>
</evidence>